<protein>
    <submittedName>
        <fullName evidence="5">Purple acid phosphatase family protein</fullName>
        <ecNumber evidence="5">3.1.-.-</ecNumber>
    </submittedName>
</protein>
<feature type="domain" description="Purple acid phosphatase N-terminal" evidence="4">
    <location>
        <begin position="57"/>
        <end position="158"/>
    </location>
</feature>
<feature type="region of interest" description="Disordered" evidence="2">
    <location>
        <begin position="17"/>
        <end position="59"/>
    </location>
</feature>
<reference evidence="6" key="1">
    <citation type="journal article" date="2019" name="Int. J. Syst. Evol. Microbiol.">
        <title>The Global Catalogue of Microorganisms (GCM) 10K type strain sequencing project: providing services to taxonomists for standard genome sequencing and annotation.</title>
        <authorList>
            <consortium name="The Broad Institute Genomics Platform"/>
            <consortium name="The Broad Institute Genome Sequencing Center for Infectious Disease"/>
            <person name="Wu L."/>
            <person name="Ma J."/>
        </authorList>
    </citation>
    <scope>NUCLEOTIDE SEQUENCE [LARGE SCALE GENOMIC DNA]</scope>
    <source>
        <strain evidence="6">CCUG 49571</strain>
    </source>
</reference>
<comment type="caution">
    <text evidence="5">The sequence shown here is derived from an EMBL/GenBank/DDBJ whole genome shotgun (WGS) entry which is preliminary data.</text>
</comment>
<evidence type="ECO:0000256" key="1">
    <source>
        <dbReference type="ARBA" id="ARBA00022729"/>
    </source>
</evidence>
<keyword evidence="6" id="KW-1185">Reference proteome</keyword>
<dbReference type="Pfam" id="PF16656">
    <property type="entry name" value="Pur_ac_phosph_N"/>
    <property type="match status" value="1"/>
</dbReference>
<dbReference type="Gene3D" id="2.60.40.380">
    <property type="entry name" value="Purple acid phosphatase-like, N-terminal"/>
    <property type="match status" value="1"/>
</dbReference>
<evidence type="ECO:0000259" key="3">
    <source>
        <dbReference type="Pfam" id="PF00149"/>
    </source>
</evidence>
<keyword evidence="1" id="KW-0732">Signal</keyword>
<feature type="compositionally biased region" description="Polar residues" evidence="2">
    <location>
        <begin position="49"/>
        <end position="59"/>
    </location>
</feature>
<evidence type="ECO:0000256" key="2">
    <source>
        <dbReference type="SAM" id="MobiDB-lite"/>
    </source>
</evidence>
<dbReference type="SUPFAM" id="SSF49363">
    <property type="entry name" value="Purple acid phosphatase, N-terminal domain"/>
    <property type="match status" value="1"/>
</dbReference>
<name>A0ABV9FEQ2_9BACL</name>
<evidence type="ECO:0000259" key="4">
    <source>
        <dbReference type="Pfam" id="PF16656"/>
    </source>
</evidence>
<dbReference type="EMBL" id="JBHSEP010000008">
    <property type="protein sequence ID" value="MFC4599270.1"/>
    <property type="molecule type" value="Genomic_DNA"/>
</dbReference>
<dbReference type="InterPro" id="IPR015914">
    <property type="entry name" value="PAPs_N"/>
</dbReference>
<evidence type="ECO:0000313" key="5">
    <source>
        <dbReference type="EMBL" id="MFC4599270.1"/>
    </source>
</evidence>
<dbReference type="Gene3D" id="3.60.21.10">
    <property type="match status" value="1"/>
</dbReference>
<dbReference type="InterPro" id="IPR008963">
    <property type="entry name" value="Purple_acid_Pase-like_N"/>
</dbReference>
<dbReference type="InterPro" id="IPR029052">
    <property type="entry name" value="Metallo-depent_PP-like"/>
</dbReference>
<dbReference type="RefSeq" id="WP_378096752.1">
    <property type="nucleotide sequence ID" value="NZ_JBHSEP010000008.1"/>
</dbReference>
<keyword evidence="5" id="KW-0378">Hydrolase</keyword>
<dbReference type="InterPro" id="IPR004843">
    <property type="entry name" value="Calcineurin-like_PHP"/>
</dbReference>
<dbReference type="Proteomes" id="UP001596028">
    <property type="component" value="Unassembled WGS sequence"/>
</dbReference>
<feature type="domain" description="Calcineurin-like phosphoesterase" evidence="3">
    <location>
        <begin position="187"/>
        <end position="349"/>
    </location>
</feature>
<dbReference type="PANTHER" id="PTHR45867:SF3">
    <property type="entry name" value="ACID PHOSPHATASE TYPE 7"/>
    <property type="match status" value="1"/>
</dbReference>
<dbReference type="EC" id="3.1.-.-" evidence="5"/>
<organism evidence="5 6">
    <name type="scientific">Cohnella hongkongensis</name>
    <dbReference type="NCBI Taxonomy" id="178337"/>
    <lineage>
        <taxon>Bacteria</taxon>
        <taxon>Bacillati</taxon>
        <taxon>Bacillota</taxon>
        <taxon>Bacilli</taxon>
        <taxon>Bacillales</taxon>
        <taxon>Paenibacillaceae</taxon>
        <taxon>Cohnella</taxon>
    </lineage>
</organism>
<dbReference type="SUPFAM" id="SSF56300">
    <property type="entry name" value="Metallo-dependent phosphatases"/>
    <property type="match status" value="1"/>
</dbReference>
<evidence type="ECO:0000313" key="6">
    <source>
        <dbReference type="Proteomes" id="UP001596028"/>
    </source>
</evidence>
<dbReference type="PANTHER" id="PTHR45867">
    <property type="entry name" value="PURPLE ACID PHOSPHATASE"/>
    <property type="match status" value="1"/>
</dbReference>
<accession>A0ABV9FEQ2</accession>
<gene>
    <name evidence="5" type="ORF">ACFO3S_13540</name>
</gene>
<proteinExistence type="predicted"/>
<dbReference type="Pfam" id="PF00149">
    <property type="entry name" value="Metallophos"/>
    <property type="match status" value="1"/>
</dbReference>
<sequence>MVLAGAIWFSAGPKQDARIDSEASSVNHRQQPEETEASSPSRPVETDGTVGNTDDTPQAIVTTFRGDPRTSRAFTWHSETPYMQADLQVIEGANAADFLDQSKLLKFRGDASELTLSNGKVKGVYKAEATGLKAGESYLYRVGDEKKARWSEPASFRTAPDRIEAFAFINVADSQGVDEQHFELWRNTLEQAFEQFPEAAFLIHNGDLTEHPEDDAAWNHLLNKARPWTASVPFMPVTGNHEQVDRQASAFISHFHLPNNGAASLLPGTSYTFDYGPVHFVMLNTEGKFKEQADWLKRDLEANRKPWVVVAIHRPAYGGNQDKKVIKHWVPLFDEYNVDLVLQGHNHEYSRSYPLKDGEIALSGGTVYVTTNASGQKFNKKKEDRFYHKKHLQNWKQMYAGIEVSADKLIYRAYTVEGDLVDEFELERKEGRNP</sequence>
<dbReference type="GO" id="GO:0016787">
    <property type="term" value="F:hydrolase activity"/>
    <property type="evidence" value="ECO:0007669"/>
    <property type="project" value="UniProtKB-KW"/>
</dbReference>